<dbReference type="CDD" id="cd06170">
    <property type="entry name" value="LuxR_C_like"/>
    <property type="match status" value="1"/>
</dbReference>
<dbReference type="SMART" id="SM00421">
    <property type="entry name" value="HTH_LUXR"/>
    <property type="match status" value="1"/>
</dbReference>
<sequence length="339" mass="37936">MSQMQDDSWRFPMSLMCSAFESGMLDYTLAQMPKDGFGAIAHAEAFYYRGLPDDACRLAEPYLTSDDLSLRLSACLICAYANLSLNRSVTARRCLRHLEETGKDPRVTENPRARASYMLFEASACVLLHFPSPVSREEFNSYAALLPEGLRLFATYALAHRSYLEGDYGRCVGMAENALSMKQGSYPVAEIFLHLITAVGWINQHDTDRAKAHFVRAWHIAQLDDLIEMLGEHHGLLQGVLESCLKKDFPRDLARIIKITDRFSRGWRSVHNPTAGASVADNLTTTEFAISMLACRGWTNDEIAAHLQISRGTVKNRLSSAYAKLGISSRAALRQFMLL</sequence>
<dbReference type="GO" id="GO:0003677">
    <property type="term" value="F:DNA binding"/>
    <property type="evidence" value="ECO:0007669"/>
    <property type="project" value="UniProtKB-KW"/>
</dbReference>
<accession>A0A7X9YII7</accession>
<keyword evidence="3" id="KW-0804">Transcription</keyword>
<dbReference type="Pfam" id="PF00196">
    <property type="entry name" value="GerE"/>
    <property type="match status" value="1"/>
</dbReference>
<keyword evidence="6" id="KW-1185">Reference proteome</keyword>
<dbReference type="PRINTS" id="PR00038">
    <property type="entry name" value="HTHLUXR"/>
</dbReference>
<keyword evidence="1" id="KW-0805">Transcription regulation</keyword>
<comment type="caution">
    <text evidence="5">The sequence shown here is derived from an EMBL/GenBank/DDBJ whole genome shotgun (WGS) entry which is preliminary data.</text>
</comment>
<evidence type="ECO:0000256" key="2">
    <source>
        <dbReference type="ARBA" id="ARBA00023125"/>
    </source>
</evidence>
<name>A0A7X9YII7_9ACTN</name>
<evidence type="ECO:0000256" key="1">
    <source>
        <dbReference type="ARBA" id="ARBA00023015"/>
    </source>
</evidence>
<dbReference type="Gene3D" id="1.10.10.10">
    <property type="entry name" value="Winged helix-like DNA-binding domain superfamily/Winged helix DNA-binding domain"/>
    <property type="match status" value="1"/>
</dbReference>
<dbReference type="SUPFAM" id="SSF46894">
    <property type="entry name" value="C-terminal effector domain of the bipartite response regulators"/>
    <property type="match status" value="1"/>
</dbReference>
<organism evidence="5 6">
    <name type="scientific">Collinsella acetigenes</name>
    <dbReference type="NCBI Taxonomy" id="2713419"/>
    <lineage>
        <taxon>Bacteria</taxon>
        <taxon>Bacillati</taxon>
        <taxon>Actinomycetota</taxon>
        <taxon>Coriobacteriia</taxon>
        <taxon>Coriobacteriales</taxon>
        <taxon>Coriobacteriaceae</taxon>
        <taxon>Collinsella</taxon>
    </lineage>
</organism>
<dbReference type="PROSITE" id="PS50043">
    <property type="entry name" value="HTH_LUXR_2"/>
    <property type="match status" value="1"/>
</dbReference>
<gene>
    <name evidence="5" type="ORF">HF320_06090</name>
</gene>
<protein>
    <submittedName>
        <fullName evidence="5">Response regulator transcription factor</fullName>
    </submittedName>
</protein>
<dbReference type="InterPro" id="IPR000792">
    <property type="entry name" value="Tscrpt_reg_LuxR_C"/>
</dbReference>
<dbReference type="PANTHER" id="PTHR44688">
    <property type="entry name" value="DNA-BINDING TRANSCRIPTIONAL ACTIVATOR DEVR_DOSR"/>
    <property type="match status" value="1"/>
</dbReference>
<evidence type="ECO:0000313" key="6">
    <source>
        <dbReference type="Proteomes" id="UP000546970"/>
    </source>
</evidence>
<dbReference type="PROSITE" id="PS00622">
    <property type="entry name" value="HTH_LUXR_1"/>
    <property type="match status" value="1"/>
</dbReference>
<evidence type="ECO:0000259" key="4">
    <source>
        <dbReference type="PROSITE" id="PS50043"/>
    </source>
</evidence>
<dbReference type="GO" id="GO:0006355">
    <property type="term" value="P:regulation of DNA-templated transcription"/>
    <property type="evidence" value="ECO:0007669"/>
    <property type="project" value="InterPro"/>
</dbReference>
<dbReference type="EMBL" id="JABBCP010000004">
    <property type="protein sequence ID" value="NMF55894.1"/>
    <property type="molecule type" value="Genomic_DNA"/>
</dbReference>
<dbReference type="InterPro" id="IPR016032">
    <property type="entry name" value="Sig_transdc_resp-reg_C-effctor"/>
</dbReference>
<reference evidence="5 6" key="1">
    <citation type="submission" date="2020-04" db="EMBL/GenBank/DDBJ databases">
        <title>Collinsella sp. KGMB02528 nov., an anaerobic actinobacterium isolated from human feces.</title>
        <authorList>
            <person name="Han K.-I."/>
            <person name="Eom M.K."/>
            <person name="Kim J.-S."/>
            <person name="Lee K.C."/>
            <person name="Suh M.K."/>
            <person name="Park S.-H."/>
            <person name="Lee J.H."/>
            <person name="Kang S.W."/>
            <person name="Park J.-E."/>
            <person name="Oh B.S."/>
            <person name="Yu S.Y."/>
            <person name="Choi S.-H."/>
            <person name="Lee D.H."/>
            <person name="Yoon H."/>
            <person name="Kim B.-Y."/>
            <person name="Lee J.H."/>
            <person name="Lee J.-S."/>
        </authorList>
    </citation>
    <scope>NUCLEOTIDE SEQUENCE [LARGE SCALE GENOMIC DNA]</scope>
    <source>
        <strain evidence="5 6">KGMB02528</strain>
    </source>
</reference>
<proteinExistence type="predicted"/>
<dbReference type="Proteomes" id="UP000546970">
    <property type="component" value="Unassembled WGS sequence"/>
</dbReference>
<dbReference type="AlphaFoldDB" id="A0A7X9YII7"/>
<evidence type="ECO:0000313" key="5">
    <source>
        <dbReference type="EMBL" id="NMF55894.1"/>
    </source>
</evidence>
<dbReference type="InterPro" id="IPR036388">
    <property type="entry name" value="WH-like_DNA-bd_sf"/>
</dbReference>
<dbReference type="PANTHER" id="PTHR44688:SF16">
    <property type="entry name" value="DNA-BINDING TRANSCRIPTIONAL ACTIVATOR DEVR_DOSR"/>
    <property type="match status" value="1"/>
</dbReference>
<feature type="domain" description="HTH luxR-type" evidence="4">
    <location>
        <begin position="276"/>
        <end position="339"/>
    </location>
</feature>
<keyword evidence="2" id="KW-0238">DNA-binding</keyword>
<evidence type="ECO:0000256" key="3">
    <source>
        <dbReference type="ARBA" id="ARBA00023163"/>
    </source>
</evidence>